<name>A0A1H3SZS9_9BACT</name>
<keyword evidence="3" id="KW-1185">Reference proteome</keyword>
<dbReference type="InterPro" id="IPR007314">
    <property type="entry name" value="Cofac_haem-bd_dom"/>
</dbReference>
<gene>
    <name evidence="2" type="ORF">SAMN05444412_11493</name>
</gene>
<dbReference type="RefSeq" id="WP_019599267.1">
    <property type="nucleotide sequence ID" value="NZ_FNQC01000014.1"/>
</dbReference>
<dbReference type="CDD" id="cd14727">
    <property type="entry name" value="ChanN-like"/>
    <property type="match status" value="1"/>
</dbReference>
<reference evidence="2 3" key="1">
    <citation type="submission" date="2016-10" db="EMBL/GenBank/DDBJ databases">
        <authorList>
            <person name="Varghese N."/>
            <person name="Submissions S."/>
        </authorList>
    </citation>
    <scope>NUCLEOTIDE SEQUENCE [LARGE SCALE GENOMIC DNA]</scope>
    <source>
        <strain evidence="2 3">DSM 17997</strain>
    </source>
</reference>
<protein>
    <submittedName>
        <fullName evidence="2">Uncharacterized iron-regulated protein</fullName>
    </submittedName>
</protein>
<organism evidence="2 3">
    <name type="scientific">Rhodonellum ikkaensis</name>
    <dbReference type="NCBI Taxonomy" id="336829"/>
    <lineage>
        <taxon>Bacteria</taxon>
        <taxon>Pseudomonadati</taxon>
        <taxon>Bacteroidota</taxon>
        <taxon>Cytophagia</taxon>
        <taxon>Cytophagales</taxon>
        <taxon>Cytophagaceae</taxon>
        <taxon>Rhodonellum</taxon>
    </lineage>
</organism>
<dbReference type="EMBL" id="FNQC01000014">
    <property type="protein sequence ID" value="SDZ43492.1"/>
    <property type="molecule type" value="Genomic_DNA"/>
</dbReference>
<dbReference type="Gene3D" id="3.40.50.11550">
    <property type="match status" value="1"/>
</dbReference>
<sequence>MIKKSILFLFLNTLILNVFAQIVPYRIFDKEGKEVGFEQMADATALAEVVFFGELHNNSLAHWLQLQLMKHMQKGGKEMVLAGEFFERDDQLNIDEWFAGKMTDKTFEAEAKLWNNYLRDYKPLLVLAKENNIPFVASNVPRKYASLVSKEGLEALHALSDEGKRYIAPLPIEVDKTLKGYAGMKDMMHGSGMNLDFMIEAQAVKDATMAFSLFDFLGKGKSIFHINGSYHSNNYEGILWYLNKAYPNTKTMTINTVEQKNTDSLDEENKMAAVYTIVLTTDSPKSY</sequence>
<dbReference type="SUPFAM" id="SSF159501">
    <property type="entry name" value="EreA/ChaN-like"/>
    <property type="match status" value="1"/>
</dbReference>
<dbReference type="Pfam" id="PF04187">
    <property type="entry name" value="Cofac_haem_bdg"/>
    <property type="match status" value="1"/>
</dbReference>
<evidence type="ECO:0000313" key="3">
    <source>
        <dbReference type="Proteomes" id="UP000199663"/>
    </source>
</evidence>
<comment type="caution">
    <text evidence="2">The sequence shown here is derived from an EMBL/GenBank/DDBJ whole genome shotgun (WGS) entry which is preliminary data.</text>
</comment>
<accession>A0A1H3SZS9</accession>
<evidence type="ECO:0000313" key="2">
    <source>
        <dbReference type="EMBL" id="SDZ43492.1"/>
    </source>
</evidence>
<evidence type="ECO:0000259" key="1">
    <source>
        <dbReference type="Pfam" id="PF04187"/>
    </source>
</evidence>
<proteinExistence type="predicted"/>
<dbReference type="Proteomes" id="UP000199663">
    <property type="component" value="Unassembled WGS sequence"/>
</dbReference>
<feature type="domain" description="Haem-binding uptake Tiki superfamily ChaN" evidence="1">
    <location>
        <begin position="41"/>
        <end position="242"/>
    </location>
</feature>